<dbReference type="Proteomes" id="UP000283128">
    <property type="component" value="Unassembled WGS sequence"/>
</dbReference>
<dbReference type="EMBL" id="RZYA01000019">
    <property type="protein sequence ID" value="RVU18975.1"/>
    <property type="molecule type" value="Genomic_DNA"/>
</dbReference>
<sequence>MAHTGTPPHERPTGELPELRLDLPAVEHNVRTMAAWCRERGVELCPHIKTTMTRPIVERQLAAGAWGVTVATARQAGIALGWGARRIVIANEVVHHHDLTRIRRRLDETPAPELYALIDSAAGLDLARQVMAGASNPLHVLIDIGTPGGRTGVRQPAEARELAEAAHAAPGILLAGVAGYEGVRPNDRAAATLADVDAHCRATVGLFRTLTPLFQTAQPLFSMGGSAFPDRVVHALGELTAQPDRPPVLPVLRSGCYVTHDHGTYAHVSPVPGLRAALTVRAVVLSTPEPGRVVVGAGKRELPYDAGLPVLVSARDPHGVPRPAARATASHIYDHHLVLTDASGLHVGDEVDLGISHPCSAFDRWPDITVIDEAGRADDVWHPRFR</sequence>
<dbReference type="OrthoDB" id="9811417at2"/>
<evidence type="ECO:0000259" key="3">
    <source>
        <dbReference type="SMART" id="SM01119"/>
    </source>
</evidence>
<dbReference type="InterPro" id="IPR051466">
    <property type="entry name" value="D-amino_acid_metab_enzyme"/>
</dbReference>
<proteinExistence type="inferred from homology"/>
<evidence type="ECO:0000313" key="4">
    <source>
        <dbReference type="EMBL" id="RVU18975.1"/>
    </source>
</evidence>
<dbReference type="SMART" id="SM01119">
    <property type="entry name" value="D-ser_dehydrat"/>
    <property type="match status" value="1"/>
</dbReference>
<comment type="similarity">
    <text evidence="1">Belongs to the DSD1 family.</text>
</comment>
<dbReference type="PANTHER" id="PTHR28004">
    <property type="entry name" value="ZGC:162816-RELATED"/>
    <property type="match status" value="1"/>
</dbReference>
<dbReference type="AlphaFoldDB" id="A0A3S2YTC1"/>
<dbReference type="Gene3D" id="2.40.37.20">
    <property type="entry name" value="D-serine dehydratase-like domain"/>
    <property type="match status" value="1"/>
</dbReference>
<dbReference type="InterPro" id="IPR001608">
    <property type="entry name" value="Ala_racemase_N"/>
</dbReference>
<dbReference type="PANTHER" id="PTHR28004:SF8">
    <property type="entry name" value="D-SERINE DEAMINASE"/>
    <property type="match status" value="1"/>
</dbReference>
<evidence type="ECO:0000313" key="5">
    <source>
        <dbReference type="Proteomes" id="UP000283128"/>
    </source>
</evidence>
<keyword evidence="5" id="KW-1185">Reference proteome</keyword>
<dbReference type="Pfam" id="PF01168">
    <property type="entry name" value="Ala_racemase_N"/>
    <property type="match status" value="1"/>
</dbReference>
<accession>A0A3S2YTC1</accession>
<dbReference type="Pfam" id="PF14031">
    <property type="entry name" value="D-ser_dehydrat"/>
    <property type="match status" value="1"/>
</dbReference>
<organism evidence="4 5">
    <name type="scientific">Streptomyces antnestii</name>
    <dbReference type="NCBI Taxonomy" id="2494256"/>
    <lineage>
        <taxon>Bacteria</taxon>
        <taxon>Bacillati</taxon>
        <taxon>Actinomycetota</taxon>
        <taxon>Actinomycetes</taxon>
        <taxon>Kitasatosporales</taxon>
        <taxon>Streptomycetaceae</taxon>
        <taxon>Streptomyces</taxon>
    </lineage>
</organism>
<feature type="domain" description="D-serine dehydratase-like" evidence="3">
    <location>
        <begin position="277"/>
        <end position="372"/>
    </location>
</feature>
<keyword evidence="2" id="KW-0456">Lyase</keyword>
<protein>
    <recommendedName>
        <fullName evidence="3">D-serine dehydratase-like domain-containing protein</fullName>
    </recommendedName>
</protein>
<comment type="caution">
    <text evidence="4">The sequence shown here is derived from an EMBL/GenBank/DDBJ whole genome shotgun (WGS) entry which is preliminary data.</text>
</comment>
<reference evidence="4 5" key="1">
    <citation type="submission" date="2019-01" db="EMBL/GenBank/DDBJ databases">
        <title>Genome sequences of Streptomyces and Rhizobium isolates collected from root and soil.</title>
        <authorList>
            <person name="Chhettri S."/>
            <person name="Sevigny J.L."/>
            <person name="Sen A."/>
            <person name="Ennis N."/>
            <person name="Tisa L."/>
        </authorList>
    </citation>
    <scope>NUCLEOTIDE SEQUENCE [LARGE SCALE GENOMIC DNA]</scope>
    <source>
        <strain evidence="4 5">San01</strain>
    </source>
</reference>
<dbReference type="GO" id="GO:0016829">
    <property type="term" value="F:lyase activity"/>
    <property type="evidence" value="ECO:0007669"/>
    <property type="project" value="UniProtKB-KW"/>
</dbReference>
<dbReference type="Gene3D" id="3.20.20.10">
    <property type="entry name" value="Alanine racemase"/>
    <property type="match status" value="1"/>
</dbReference>
<dbReference type="InterPro" id="IPR042208">
    <property type="entry name" value="D-ser_dehydrat-like_sf"/>
</dbReference>
<evidence type="ECO:0000256" key="1">
    <source>
        <dbReference type="ARBA" id="ARBA00005323"/>
    </source>
</evidence>
<gene>
    <name evidence="4" type="ORF">EOT10_31220</name>
</gene>
<name>A0A3S2YTC1_9ACTN</name>
<evidence type="ECO:0000256" key="2">
    <source>
        <dbReference type="ARBA" id="ARBA00023239"/>
    </source>
</evidence>
<dbReference type="SUPFAM" id="SSF51419">
    <property type="entry name" value="PLP-binding barrel"/>
    <property type="match status" value="1"/>
</dbReference>
<dbReference type="InterPro" id="IPR029066">
    <property type="entry name" value="PLP-binding_barrel"/>
</dbReference>
<dbReference type="RefSeq" id="WP_127831725.1">
    <property type="nucleotide sequence ID" value="NZ_RZYA01000019.1"/>
</dbReference>
<dbReference type="InterPro" id="IPR026956">
    <property type="entry name" value="D-ser_dehydrat-like_dom"/>
</dbReference>